<accession>A0A174GLA4</accession>
<dbReference type="RefSeq" id="WP_055201312.1">
    <property type="nucleotide sequence ID" value="NZ_BTHH01000010.1"/>
</dbReference>
<dbReference type="Proteomes" id="UP000095431">
    <property type="component" value="Unassembled WGS sequence"/>
</dbReference>
<gene>
    <name evidence="1" type="ORF">ERS852478_03354</name>
</gene>
<dbReference type="AlphaFoldDB" id="A0A174GLA4"/>
<organism evidence="1 2">
    <name type="scientific">Blautia wexlerae</name>
    <dbReference type="NCBI Taxonomy" id="418240"/>
    <lineage>
        <taxon>Bacteria</taxon>
        <taxon>Bacillati</taxon>
        <taxon>Bacillota</taxon>
        <taxon>Clostridia</taxon>
        <taxon>Lachnospirales</taxon>
        <taxon>Lachnospiraceae</taxon>
        <taxon>Blautia</taxon>
    </lineage>
</organism>
<protein>
    <submittedName>
        <fullName evidence="1">Peptide deformylase</fullName>
    </submittedName>
</protein>
<reference evidence="1 2" key="1">
    <citation type="submission" date="2015-09" db="EMBL/GenBank/DDBJ databases">
        <authorList>
            <consortium name="Pathogen Informatics"/>
        </authorList>
    </citation>
    <scope>NUCLEOTIDE SEQUENCE [LARGE SCALE GENOMIC DNA]</scope>
    <source>
        <strain evidence="1 2">2789STDY5834863</strain>
    </source>
</reference>
<evidence type="ECO:0000313" key="2">
    <source>
        <dbReference type="Proteomes" id="UP000095431"/>
    </source>
</evidence>
<evidence type="ECO:0000313" key="1">
    <source>
        <dbReference type="EMBL" id="CUO61730.1"/>
    </source>
</evidence>
<proteinExistence type="predicted"/>
<name>A0A174GLA4_9FIRM</name>
<dbReference type="EMBL" id="CYZN01000032">
    <property type="protein sequence ID" value="CUO61730.1"/>
    <property type="molecule type" value="Genomic_DNA"/>
</dbReference>
<sequence>MVKNIMRDPLFLSQKSEAATKEDLQIGGDLMDTFVRNSYMGSFSGNDVYWEKPFFDYEV</sequence>